<dbReference type="EMBL" id="KZ613484">
    <property type="protein sequence ID" value="PMD20564.1"/>
    <property type="molecule type" value="Genomic_DNA"/>
</dbReference>
<sequence>MYGRGRWTWFLPVAKGSRGRGSDSDAERPLGIGELRQVLRSDLPGGGQENGETECGLPRGGRMLLVYVSSRPSRQSGEGQKMLSGWVHGTKWGVAAKHRPLKQPPWQIRVRARMPSTDKTDPRHAPCRNLKNIFNAMLNALRIEELSSAAAVDRQAFRVPYGSISFSPDSFNKTVFSQSNSRVKMSLTGWVLTHWKTEYYALCRAKGGSRLCDSWRCDPKLKPNVHTVPTFT</sequence>
<proteinExistence type="predicted"/>
<dbReference type="Proteomes" id="UP000235672">
    <property type="component" value="Unassembled WGS sequence"/>
</dbReference>
<dbReference type="AlphaFoldDB" id="A0A2J6Q2X8"/>
<name>A0A2J6Q2X8_9HELO</name>
<keyword evidence="2" id="KW-1185">Reference proteome</keyword>
<reference evidence="1 2" key="1">
    <citation type="submission" date="2016-05" db="EMBL/GenBank/DDBJ databases">
        <title>A degradative enzymes factory behind the ericoid mycorrhizal symbiosis.</title>
        <authorList>
            <consortium name="DOE Joint Genome Institute"/>
            <person name="Martino E."/>
            <person name="Morin E."/>
            <person name="Grelet G."/>
            <person name="Kuo A."/>
            <person name="Kohler A."/>
            <person name="Daghino S."/>
            <person name="Barry K."/>
            <person name="Choi C."/>
            <person name="Cichocki N."/>
            <person name="Clum A."/>
            <person name="Copeland A."/>
            <person name="Hainaut M."/>
            <person name="Haridas S."/>
            <person name="Labutti K."/>
            <person name="Lindquist E."/>
            <person name="Lipzen A."/>
            <person name="Khouja H.-R."/>
            <person name="Murat C."/>
            <person name="Ohm R."/>
            <person name="Olson A."/>
            <person name="Spatafora J."/>
            <person name="Veneault-Fourrey C."/>
            <person name="Henrissat B."/>
            <person name="Grigoriev I."/>
            <person name="Martin F."/>
            <person name="Perotto S."/>
        </authorList>
    </citation>
    <scope>NUCLEOTIDE SEQUENCE [LARGE SCALE GENOMIC DNA]</scope>
    <source>
        <strain evidence="1 2">UAMH 7357</strain>
    </source>
</reference>
<evidence type="ECO:0000313" key="1">
    <source>
        <dbReference type="EMBL" id="PMD20564.1"/>
    </source>
</evidence>
<accession>A0A2J6Q2X8</accession>
<protein>
    <submittedName>
        <fullName evidence="1">Uncharacterized protein</fullName>
    </submittedName>
</protein>
<evidence type="ECO:0000313" key="2">
    <source>
        <dbReference type="Proteomes" id="UP000235672"/>
    </source>
</evidence>
<organism evidence="1 2">
    <name type="scientific">Hyaloscypha hepaticicola</name>
    <dbReference type="NCBI Taxonomy" id="2082293"/>
    <lineage>
        <taxon>Eukaryota</taxon>
        <taxon>Fungi</taxon>
        <taxon>Dikarya</taxon>
        <taxon>Ascomycota</taxon>
        <taxon>Pezizomycotina</taxon>
        <taxon>Leotiomycetes</taxon>
        <taxon>Helotiales</taxon>
        <taxon>Hyaloscyphaceae</taxon>
        <taxon>Hyaloscypha</taxon>
    </lineage>
</organism>
<gene>
    <name evidence="1" type="ORF">NA56DRAFT_704370</name>
</gene>